<protein>
    <submittedName>
        <fullName evidence="4">9d5d8f56-ebbc-4fb5-ab54-bef80d8bc039</fullName>
    </submittedName>
</protein>
<dbReference type="AlphaFoldDB" id="A0A3S4CAV4"/>
<dbReference type="InterPro" id="IPR051091">
    <property type="entry name" value="O-Glucosyltr/Glycosyltrsf_90"/>
</dbReference>
<reference evidence="4 5" key="1">
    <citation type="submission" date="2018-04" db="EMBL/GenBank/DDBJ databases">
        <authorList>
            <person name="Huttner S."/>
            <person name="Dainat J."/>
        </authorList>
    </citation>
    <scope>NUCLEOTIDE SEQUENCE [LARGE SCALE GENOMIC DNA]</scope>
</reference>
<evidence type="ECO:0000256" key="2">
    <source>
        <dbReference type="SAM" id="SignalP"/>
    </source>
</evidence>
<evidence type="ECO:0000313" key="5">
    <source>
        <dbReference type="Proteomes" id="UP000289323"/>
    </source>
</evidence>
<feature type="compositionally biased region" description="Basic and acidic residues" evidence="1">
    <location>
        <begin position="613"/>
        <end position="681"/>
    </location>
</feature>
<organism evidence="4 5">
    <name type="scientific">Thermothielavioides terrestris</name>
    <dbReference type="NCBI Taxonomy" id="2587410"/>
    <lineage>
        <taxon>Eukaryota</taxon>
        <taxon>Fungi</taxon>
        <taxon>Dikarya</taxon>
        <taxon>Ascomycota</taxon>
        <taxon>Pezizomycotina</taxon>
        <taxon>Sordariomycetes</taxon>
        <taxon>Sordariomycetidae</taxon>
        <taxon>Sordariales</taxon>
        <taxon>Chaetomiaceae</taxon>
        <taxon>Thermothielavioides</taxon>
    </lineage>
</organism>
<feature type="domain" description="Glycosyl transferase CAP10" evidence="3">
    <location>
        <begin position="308"/>
        <end position="619"/>
    </location>
</feature>
<dbReference type="SMART" id="SM00672">
    <property type="entry name" value="CAP10"/>
    <property type="match status" value="1"/>
</dbReference>
<feature type="chain" id="PRO_5018564350" evidence="2">
    <location>
        <begin position="24"/>
        <end position="727"/>
    </location>
</feature>
<evidence type="ECO:0000256" key="1">
    <source>
        <dbReference type="SAM" id="MobiDB-lite"/>
    </source>
</evidence>
<dbReference type="PANTHER" id="PTHR12203">
    <property type="entry name" value="KDEL LYS-ASP-GLU-LEU CONTAINING - RELATED"/>
    <property type="match status" value="1"/>
</dbReference>
<dbReference type="Proteomes" id="UP000289323">
    <property type="component" value="Unassembled WGS sequence"/>
</dbReference>
<dbReference type="InterPro" id="IPR006598">
    <property type="entry name" value="CAP10"/>
</dbReference>
<sequence length="727" mass="81241">MRNRQLGVLGAVLFFVFCLYSLSRIQPGGLVPAAQQGPADSQADISISEIIADFSNQHFASTKPKPAPGGPHPIRHLIADAEREFEAIKARQSRTLRDAVAEYRRRYGLPPPPHFDKWWSFAKSRNVQLVDEFDTIHELLTPFWGLKPATIRARVREVLGYGFENQLMGVQVRNGNATHIFGGFDWMQTALVAMMQSFVEYLPDMDLAFNANDEPRVVIPHDDMARLVHTARTVTMPAANAAKSLRNGFTAKPAGLNYDGRFDEVKQTRFNMFPHQAVWTHSRMSCPPDAPARILDEADQFDDVAKYAVSDLGFVYNWTAMSDICLSPSLASTYGFFDRPNAYGVIHDLVPIFSQSKISSYADILYPSPWYWADKVPYAEENDPAWPDKLDRLYWRGSTTGGFSRNGGWRRQHRQRFVQKINAPDTATILLPPPGSSTSSPSTTDPNNNINNNPDTNNANTNNAISSPTQHQWTPHPTPRGAFKSLIDVAFSHVGQCDPGDCDAQRAFFTVRDYADQADVLRNRHVLDLDGNAFSGRFYALLRSRSLVYKWAVFREWHAAWLRPWVHFVPLSLHGGDWLEAVRFFAGAGAGGGGGGGGGGSEGEGKVGVVKGGKGEKRAGEKKGGKREEEKKEGKEGKGKKVKRDEAGRLGRREQPQDEEAAANKREKKTDGDDGLGRKEAERLAMQGREWAQKALRNEDLEAWFFRLLLEYGRVIDDNRENIGYAL</sequence>
<evidence type="ECO:0000313" key="4">
    <source>
        <dbReference type="EMBL" id="SPQ25993.1"/>
    </source>
</evidence>
<feature type="signal peptide" evidence="2">
    <location>
        <begin position="1"/>
        <end position="23"/>
    </location>
</feature>
<gene>
    <name evidence="4" type="ORF">TT172_LOCUS8412</name>
</gene>
<keyword evidence="2" id="KW-0732">Signal</keyword>
<evidence type="ECO:0000259" key="3">
    <source>
        <dbReference type="SMART" id="SM00672"/>
    </source>
</evidence>
<dbReference type="PANTHER" id="PTHR12203:SF104">
    <property type="entry name" value="PROTEIN CAP1, PUTATIVE (AFU_ORTHOLOGUE AFUA_1G05595)-RELATED"/>
    <property type="match status" value="1"/>
</dbReference>
<proteinExistence type="predicted"/>
<feature type="region of interest" description="Disordered" evidence="1">
    <location>
        <begin position="423"/>
        <end position="475"/>
    </location>
</feature>
<feature type="region of interest" description="Disordered" evidence="1">
    <location>
        <begin position="592"/>
        <end position="681"/>
    </location>
</feature>
<feature type="compositionally biased region" description="Low complexity" evidence="1">
    <location>
        <begin position="436"/>
        <end position="475"/>
    </location>
</feature>
<dbReference type="EMBL" id="OUUZ01000016">
    <property type="protein sequence ID" value="SPQ25993.1"/>
    <property type="molecule type" value="Genomic_DNA"/>
</dbReference>
<name>A0A3S4CAV4_9PEZI</name>
<feature type="compositionally biased region" description="Gly residues" evidence="1">
    <location>
        <begin position="592"/>
        <end position="602"/>
    </location>
</feature>
<accession>A0A3S4CAV4</accession>